<accession>Q0G5V6</accession>
<dbReference type="EMBL" id="AATP01000001">
    <property type="protein sequence ID" value="EAU42958.1"/>
    <property type="molecule type" value="Genomic_DNA"/>
</dbReference>
<evidence type="ECO:0000313" key="1">
    <source>
        <dbReference type="EMBL" id="EAU42958.1"/>
    </source>
</evidence>
<proteinExistence type="predicted"/>
<dbReference type="Proteomes" id="UP000004310">
    <property type="component" value="Unassembled WGS sequence"/>
</dbReference>
<dbReference type="HOGENOM" id="CLU_3061831_0_0_5"/>
<keyword evidence="2" id="KW-1185">Reference proteome</keyword>
<name>Q0G5V6_9HYPH</name>
<sequence length="53" mass="5771">MVLGLIMAKRCFRLGRKTSPNLLHKPKADPAVQAALGILVHDEVDKTCRLSSA</sequence>
<protein>
    <submittedName>
        <fullName evidence="1">Uncharacterized protein</fullName>
    </submittedName>
</protein>
<organism evidence="1 2">
    <name type="scientific">Fulvimarina pelagi HTCC2506</name>
    <dbReference type="NCBI Taxonomy" id="314231"/>
    <lineage>
        <taxon>Bacteria</taxon>
        <taxon>Pseudomonadati</taxon>
        <taxon>Pseudomonadota</taxon>
        <taxon>Alphaproteobacteria</taxon>
        <taxon>Hyphomicrobiales</taxon>
        <taxon>Aurantimonadaceae</taxon>
        <taxon>Fulvimarina</taxon>
    </lineage>
</organism>
<reference evidence="1 2" key="1">
    <citation type="journal article" date="2010" name="J. Bacteriol.">
        <title>Genome sequence of Fulvimarina pelagi HTCC2506T, a Mn(II)-oxidizing alphaproteobacterium possessing an aerobic anoxygenic photosynthetic gene cluster and Xanthorhodopsin.</title>
        <authorList>
            <person name="Kang I."/>
            <person name="Oh H.M."/>
            <person name="Lim S.I."/>
            <person name="Ferriera S."/>
            <person name="Giovannoni S.J."/>
            <person name="Cho J.C."/>
        </authorList>
    </citation>
    <scope>NUCLEOTIDE SEQUENCE [LARGE SCALE GENOMIC DNA]</scope>
    <source>
        <strain evidence="1 2">HTCC2506</strain>
    </source>
</reference>
<comment type="caution">
    <text evidence="1">The sequence shown here is derived from an EMBL/GenBank/DDBJ whole genome shotgun (WGS) entry which is preliminary data.</text>
</comment>
<gene>
    <name evidence="1" type="ORF">FP2506_08951</name>
</gene>
<dbReference type="AlphaFoldDB" id="Q0G5V6"/>
<evidence type="ECO:0000313" key="2">
    <source>
        <dbReference type="Proteomes" id="UP000004310"/>
    </source>
</evidence>